<dbReference type="PANTHER" id="PTHR35042:SF1">
    <property type="entry name" value="DUF1772-DOMAIN-CONTAINING PROTEIN"/>
    <property type="match status" value="1"/>
</dbReference>
<keyword evidence="3 6" id="KW-1133">Transmembrane helix</keyword>
<dbReference type="InterPro" id="IPR013901">
    <property type="entry name" value="Anthrone_oxy"/>
</dbReference>
<protein>
    <submittedName>
        <fullName evidence="7">DUF1772-domain-containing protein</fullName>
    </submittedName>
</protein>
<comment type="similarity">
    <text evidence="5">Belongs to the anthrone oxygenase family.</text>
</comment>
<evidence type="ECO:0000313" key="8">
    <source>
        <dbReference type="Proteomes" id="UP000799779"/>
    </source>
</evidence>
<dbReference type="GO" id="GO:0016020">
    <property type="term" value="C:membrane"/>
    <property type="evidence" value="ECO:0007669"/>
    <property type="project" value="UniProtKB-SubCell"/>
</dbReference>
<dbReference type="EMBL" id="ML977653">
    <property type="protein sequence ID" value="KAF1994701.1"/>
    <property type="molecule type" value="Genomic_DNA"/>
</dbReference>
<accession>A0A6A5W3K0</accession>
<dbReference type="OrthoDB" id="5954308at2759"/>
<evidence type="ECO:0000256" key="6">
    <source>
        <dbReference type="SAM" id="Phobius"/>
    </source>
</evidence>
<organism evidence="7 8">
    <name type="scientific">Amniculicola lignicola CBS 123094</name>
    <dbReference type="NCBI Taxonomy" id="1392246"/>
    <lineage>
        <taxon>Eukaryota</taxon>
        <taxon>Fungi</taxon>
        <taxon>Dikarya</taxon>
        <taxon>Ascomycota</taxon>
        <taxon>Pezizomycotina</taxon>
        <taxon>Dothideomycetes</taxon>
        <taxon>Pleosporomycetidae</taxon>
        <taxon>Pleosporales</taxon>
        <taxon>Amniculicolaceae</taxon>
        <taxon>Amniculicola</taxon>
    </lineage>
</organism>
<keyword evidence="2 6" id="KW-0812">Transmembrane</keyword>
<proteinExistence type="inferred from homology"/>
<name>A0A6A5W3K0_9PLEO</name>
<evidence type="ECO:0000256" key="2">
    <source>
        <dbReference type="ARBA" id="ARBA00022692"/>
    </source>
</evidence>
<evidence type="ECO:0000256" key="1">
    <source>
        <dbReference type="ARBA" id="ARBA00004141"/>
    </source>
</evidence>
<dbReference type="Pfam" id="PF08592">
    <property type="entry name" value="Anthrone_oxy"/>
    <property type="match status" value="1"/>
</dbReference>
<evidence type="ECO:0000256" key="5">
    <source>
        <dbReference type="ARBA" id="ARBA00034313"/>
    </source>
</evidence>
<evidence type="ECO:0000256" key="4">
    <source>
        <dbReference type="ARBA" id="ARBA00023136"/>
    </source>
</evidence>
<keyword evidence="8" id="KW-1185">Reference proteome</keyword>
<sequence length="191" mass="20489">MDCCQLPHTSDSIWTRMLIARCSKGQNTTLSISSVPAILLAPAPLAARQWLAVYNAGHIIGPWFSILSSLAFGYVAYNQDTSSLPFKLNIFAALAIPSIIPFTFAFIMPTNKKLFAKAESLANASLEDKAVEKGVPKEETVHQLVDKWGMLNLVRTAITGLGAVAAIWAAVDKREVVSGSLGLRTGAGRMG</sequence>
<gene>
    <name evidence="7" type="ORF">P154DRAFT_526875</name>
</gene>
<comment type="subcellular location">
    <subcellularLocation>
        <location evidence="1">Membrane</location>
        <topology evidence="1">Multi-pass membrane protein</topology>
    </subcellularLocation>
</comment>
<feature type="transmembrane region" description="Helical" evidence="6">
    <location>
        <begin position="59"/>
        <end position="77"/>
    </location>
</feature>
<dbReference type="Proteomes" id="UP000799779">
    <property type="component" value="Unassembled WGS sequence"/>
</dbReference>
<reference evidence="7" key="1">
    <citation type="journal article" date="2020" name="Stud. Mycol.">
        <title>101 Dothideomycetes genomes: a test case for predicting lifestyles and emergence of pathogens.</title>
        <authorList>
            <person name="Haridas S."/>
            <person name="Albert R."/>
            <person name="Binder M."/>
            <person name="Bloem J."/>
            <person name="Labutti K."/>
            <person name="Salamov A."/>
            <person name="Andreopoulos B."/>
            <person name="Baker S."/>
            <person name="Barry K."/>
            <person name="Bills G."/>
            <person name="Bluhm B."/>
            <person name="Cannon C."/>
            <person name="Castanera R."/>
            <person name="Culley D."/>
            <person name="Daum C."/>
            <person name="Ezra D."/>
            <person name="Gonzalez J."/>
            <person name="Henrissat B."/>
            <person name="Kuo A."/>
            <person name="Liang C."/>
            <person name="Lipzen A."/>
            <person name="Lutzoni F."/>
            <person name="Magnuson J."/>
            <person name="Mondo S."/>
            <person name="Nolan M."/>
            <person name="Ohm R."/>
            <person name="Pangilinan J."/>
            <person name="Park H.-J."/>
            <person name="Ramirez L."/>
            <person name="Alfaro M."/>
            <person name="Sun H."/>
            <person name="Tritt A."/>
            <person name="Yoshinaga Y."/>
            <person name="Zwiers L.-H."/>
            <person name="Turgeon B."/>
            <person name="Goodwin S."/>
            <person name="Spatafora J."/>
            <person name="Crous P."/>
            <person name="Grigoriev I."/>
        </authorList>
    </citation>
    <scope>NUCLEOTIDE SEQUENCE</scope>
    <source>
        <strain evidence="7">CBS 123094</strain>
    </source>
</reference>
<feature type="transmembrane region" description="Helical" evidence="6">
    <location>
        <begin position="89"/>
        <end position="108"/>
    </location>
</feature>
<dbReference type="PANTHER" id="PTHR35042">
    <property type="entry name" value="ANTHRONE OXYGENASE ENCC"/>
    <property type="match status" value="1"/>
</dbReference>
<dbReference type="AlphaFoldDB" id="A0A6A5W3K0"/>
<keyword evidence="4 6" id="KW-0472">Membrane</keyword>
<feature type="transmembrane region" description="Helical" evidence="6">
    <location>
        <begin position="153"/>
        <end position="171"/>
    </location>
</feature>
<evidence type="ECO:0000256" key="3">
    <source>
        <dbReference type="ARBA" id="ARBA00022989"/>
    </source>
</evidence>
<evidence type="ECO:0000313" key="7">
    <source>
        <dbReference type="EMBL" id="KAF1994701.1"/>
    </source>
</evidence>